<evidence type="ECO:0000313" key="1">
    <source>
        <dbReference type="EMBL" id="RYQ86241.1"/>
    </source>
</evidence>
<dbReference type="AlphaFoldDB" id="A0A444X9A1"/>
<evidence type="ECO:0000313" key="2">
    <source>
        <dbReference type="Proteomes" id="UP000289738"/>
    </source>
</evidence>
<proteinExistence type="predicted"/>
<dbReference type="EMBL" id="SDMP01000020">
    <property type="protein sequence ID" value="RYQ86241.1"/>
    <property type="molecule type" value="Genomic_DNA"/>
</dbReference>
<accession>A0A444X9A1</accession>
<organism evidence="1 2">
    <name type="scientific">Arachis hypogaea</name>
    <name type="common">Peanut</name>
    <dbReference type="NCBI Taxonomy" id="3818"/>
    <lineage>
        <taxon>Eukaryota</taxon>
        <taxon>Viridiplantae</taxon>
        <taxon>Streptophyta</taxon>
        <taxon>Embryophyta</taxon>
        <taxon>Tracheophyta</taxon>
        <taxon>Spermatophyta</taxon>
        <taxon>Magnoliopsida</taxon>
        <taxon>eudicotyledons</taxon>
        <taxon>Gunneridae</taxon>
        <taxon>Pentapetalae</taxon>
        <taxon>rosids</taxon>
        <taxon>fabids</taxon>
        <taxon>Fabales</taxon>
        <taxon>Fabaceae</taxon>
        <taxon>Papilionoideae</taxon>
        <taxon>50 kb inversion clade</taxon>
        <taxon>dalbergioids sensu lato</taxon>
        <taxon>Dalbergieae</taxon>
        <taxon>Pterocarpus clade</taxon>
        <taxon>Arachis</taxon>
    </lineage>
</organism>
<comment type="caution">
    <text evidence="1">The sequence shown here is derived from an EMBL/GenBank/DDBJ whole genome shotgun (WGS) entry which is preliminary data.</text>
</comment>
<reference evidence="1 2" key="1">
    <citation type="submission" date="2019-01" db="EMBL/GenBank/DDBJ databases">
        <title>Sequencing of cultivated peanut Arachis hypogaea provides insights into genome evolution and oil improvement.</title>
        <authorList>
            <person name="Chen X."/>
        </authorList>
    </citation>
    <scope>NUCLEOTIDE SEQUENCE [LARGE SCALE GENOMIC DNA]</scope>
    <source>
        <strain evidence="2">cv. Fuhuasheng</strain>
        <tissue evidence="1">Leaves</tissue>
    </source>
</reference>
<protein>
    <submittedName>
        <fullName evidence="1">Uncharacterized protein</fullName>
    </submittedName>
</protein>
<dbReference type="Proteomes" id="UP000289738">
    <property type="component" value="Chromosome B10"/>
</dbReference>
<keyword evidence="2" id="KW-1185">Reference proteome</keyword>
<name>A0A444X9A1_ARAHY</name>
<gene>
    <name evidence="1" type="ORF">Ahy_B10g105925</name>
</gene>
<sequence length="140" mass="16145">MERIKQQNNHKHYSVTISGTLFKKSSPIPYRVSVVTVEICHSTSSFNWSFTVSGNTSSAFSDGSSSSSYSQPSEPYFNTSNVSGGSFSVSKELSCQVQNRMFQHQHQLQRHMQKRVEFQDVWVLIVVKVCDLKKKRWWWS</sequence>